<dbReference type="FunFam" id="3.40.1110.10:FF:000087">
    <property type="entry name" value="Phospholipid-transporting ATPase"/>
    <property type="match status" value="1"/>
</dbReference>
<dbReference type="GO" id="GO:0045332">
    <property type="term" value="P:phospholipid translocation"/>
    <property type="evidence" value="ECO:0007669"/>
    <property type="project" value="TreeGrafter"/>
</dbReference>
<gene>
    <name evidence="21" type="ORF">OTI717_LOCUS13176</name>
</gene>
<dbReference type="SUPFAM" id="SSF81660">
    <property type="entry name" value="Metal cation-transporting ATPase, ATP-binding domain N"/>
    <property type="match status" value="1"/>
</dbReference>
<feature type="domain" description="P-type ATPase N-terminal" evidence="19">
    <location>
        <begin position="19"/>
        <end position="85"/>
    </location>
</feature>
<dbReference type="Pfam" id="PF16212">
    <property type="entry name" value="PhoLip_ATPase_C"/>
    <property type="match status" value="1"/>
</dbReference>
<feature type="binding site" evidence="14">
    <location>
        <position position="402"/>
    </location>
    <ligand>
        <name>ATP</name>
        <dbReference type="ChEBI" id="CHEBI:30616"/>
    </ligand>
</feature>
<sequence>MQRIFCCNKNKVTTANRIIKANNSIYNELKKFPKNRISTTKYNIITFLPKNLFEQFRRLANAFFLFLLILLFIPQISSLQPITTLLSLIIVLAVTAIKDGVDDFARYRSDRQINNRRSDILINKELIRKYWKEIKVGDIIRINNNEFIPADMILISTSEPNGLCLIETADLDGETNLKPREALEITINHQNDLEKLSKFDAEIECELPNNNFLRFEGTLKWNEQIYSLKNDNFLLRGTRLRNTEWTFGIVCYAGPDTKLMQNSDKPKFKRTKIDHWLNKIILGIFVFLFLICSIMAIGCGFWEYNVGSKFRIYLSWESYISSNSRTGAIQMGLLVFLSYVILLNTVVPISLYISIEFIRLLQSKWIDWDNNMYYEPDNIQAQARTASLNEELGQIEYIFSDKTGTLTQNIMTFKKCSIRGKFYGDISNENKDNKRTTDELQAIKFIEQDNNFVWYDRTLIDDIEKNENNDINHFFTLLALCHTVVSEEQDDKIIYQAQSPDENALVTAARIFGFAFLNRTQSSIKVRFRNKIETYDLLNILDFNNYRKRMSVIVRKHGQIILYCKGADSVIHERLDPSEKNIMALTHEHLHKVASEGLRTLCLAWKELTAVDYENWAKKFKKATTSMERREEKIDKLYEEIEKNMKLLGMTAIEDKLQDGVPQCIERLTEAGIKIWMLTGDKIETAENIGFSCQLLTDNMIIKRIDVETEEDVTIELNRFRIELIEKIEQLFNIHIDNQNKRLNWKNLGINEYKFNQHTNKQINIENFQGFSLLITGHALVHALSDQLKIKFLELATMCKAVICCRVTPLQKSQVVELIVKHDKIITLAIGDGANDVSMIQKAHIGIGISGQEGRQAVLASDYSIGQFRYLERLLLVHGRWSYIRISKFLRYFFYKNFAFTFCQFWFALYCGFSAQTIFDAFFVTCYNIFFTTCPVLVLGVLDQDISANHSISKPHLYIVGQKDKLFNRKIFVECALHGLISSCIIFFFSYLCILSSIEPSGVVLSDFQTFGFMVATILVIVVNLENALEMWYWTGIYIFILLGTILLHFLFHFIMYSTLLRITFKINYPYVGIFQVALKSGTFWFTLLLICTILLLPVIGREFFRIRFMPSEIDKARLIQKFGIHKKQTTKNQIDPRQRQRQRSLSIRSTGSGYAFSQKKGWGPMITSGTLRTKSASRSDSRQNHKQ</sequence>
<evidence type="ECO:0000256" key="11">
    <source>
        <dbReference type="ARBA" id="ARBA00023136"/>
    </source>
</evidence>
<dbReference type="GO" id="GO:0007030">
    <property type="term" value="P:Golgi organization"/>
    <property type="evidence" value="ECO:0007669"/>
    <property type="project" value="TreeGrafter"/>
</dbReference>
<dbReference type="InterPro" id="IPR023299">
    <property type="entry name" value="ATPase_P-typ_cyto_dom_N"/>
</dbReference>
<feature type="transmembrane region" description="Helical" evidence="16">
    <location>
        <begin position="331"/>
        <end position="355"/>
    </location>
</feature>
<dbReference type="InterPro" id="IPR044492">
    <property type="entry name" value="P_typ_ATPase_HD_dom"/>
</dbReference>
<evidence type="ECO:0000256" key="7">
    <source>
        <dbReference type="ARBA" id="ARBA00022840"/>
    </source>
</evidence>
<feature type="binding site" evidence="14">
    <location>
        <position position="403"/>
    </location>
    <ligand>
        <name>ATP</name>
        <dbReference type="ChEBI" id="CHEBI:30616"/>
    </ligand>
</feature>
<keyword evidence="8 15" id="KW-0460">Magnesium</keyword>
<dbReference type="CDD" id="cd02073">
    <property type="entry name" value="P-type_ATPase_APLT_Dnf-like"/>
    <property type="match status" value="1"/>
</dbReference>
<comment type="catalytic activity">
    <reaction evidence="12 16">
        <text>ATP + H2O + phospholipidSide 1 = ADP + phosphate + phospholipidSide 2.</text>
        <dbReference type="EC" id="7.6.2.1"/>
    </reaction>
</comment>
<evidence type="ECO:0000256" key="4">
    <source>
        <dbReference type="ARBA" id="ARBA00022692"/>
    </source>
</evidence>
<feature type="region of interest" description="Disordered" evidence="18">
    <location>
        <begin position="1131"/>
        <end position="1188"/>
    </location>
</feature>
<dbReference type="InterPro" id="IPR008250">
    <property type="entry name" value="ATPase_P-typ_transduc_dom_A_sf"/>
</dbReference>
<keyword evidence="17" id="KW-0175">Coiled coil</keyword>
<dbReference type="NCBIfam" id="TIGR01652">
    <property type="entry name" value="ATPase-Plipid"/>
    <property type="match status" value="1"/>
</dbReference>
<feature type="domain" description="P-type ATPase C-terminal" evidence="20">
    <location>
        <begin position="858"/>
        <end position="1111"/>
    </location>
</feature>
<feature type="compositionally biased region" description="Polar residues" evidence="18">
    <location>
        <begin position="1168"/>
        <end position="1177"/>
    </location>
</feature>
<feature type="coiled-coil region" evidence="17">
    <location>
        <begin position="620"/>
        <end position="647"/>
    </location>
</feature>
<feature type="binding site" evidence="14">
    <location>
        <position position="543"/>
    </location>
    <ligand>
        <name>ATP</name>
        <dbReference type="ChEBI" id="CHEBI:30616"/>
    </ligand>
</feature>
<dbReference type="InterPro" id="IPR032630">
    <property type="entry name" value="P_typ_ATPase_c"/>
</dbReference>
<dbReference type="GO" id="GO:0016887">
    <property type="term" value="F:ATP hydrolysis activity"/>
    <property type="evidence" value="ECO:0007669"/>
    <property type="project" value="InterPro"/>
</dbReference>
<evidence type="ECO:0000256" key="1">
    <source>
        <dbReference type="ARBA" id="ARBA00004141"/>
    </source>
</evidence>
<dbReference type="Gene3D" id="3.40.1110.10">
    <property type="entry name" value="Calcium-transporting ATPase, cytoplasmic domain N"/>
    <property type="match status" value="1"/>
</dbReference>
<evidence type="ECO:0000256" key="17">
    <source>
        <dbReference type="SAM" id="Coils"/>
    </source>
</evidence>
<dbReference type="InterPro" id="IPR001757">
    <property type="entry name" value="P_typ_ATPase"/>
</dbReference>
<evidence type="ECO:0000313" key="22">
    <source>
        <dbReference type="Proteomes" id="UP000663823"/>
    </source>
</evidence>
<feature type="binding site" evidence="14">
    <location>
        <position position="681"/>
    </location>
    <ligand>
        <name>ATP</name>
        <dbReference type="ChEBI" id="CHEBI:30616"/>
    </ligand>
</feature>
<evidence type="ECO:0000256" key="6">
    <source>
        <dbReference type="ARBA" id="ARBA00022741"/>
    </source>
</evidence>
<evidence type="ECO:0000256" key="13">
    <source>
        <dbReference type="PIRSR" id="PIRSR606539-1"/>
    </source>
</evidence>
<protein>
    <recommendedName>
        <fullName evidence="16">Phospholipid-transporting ATPase</fullName>
        <ecNumber evidence="16">7.6.2.1</ecNumber>
    </recommendedName>
</protein>
<dbReference type="InterPro" id="IPR023214">
    <property type="entry name" value="HAD_sf"/>
</dbReference>
<dbReference type="PANTHER" id="PTHR24092">
    <property type="entry name" value="PROBABLE PHOSPHOLIPID-TRANSPORTING ATPASE"/>
    <property type="match status" value="1"/>
</dbReference>
<feature type="binding site" evidence="15">
    <location>
        <position position="403"/>
    </location>
    <ligand>
        <name>Mg(2+)</name>
        <dbReference type="ChEBI" id="CHEBI:18420"/>
    </ligand>
</feature>
<comment type="caution">
    <text evidence="21">The sequence shown here is derived from an EMBL/GenBank/DDBJ whole genome shotgun (WGS) entry which is preliminary data.</text>
</comment>
<evidence type="ECO:0000259" key="20">
    <source>
        <dbReference type="Pfam" id="PF16212"/>
    </source>
</evidence>
<feature type="binding site" evidence="14">
    <location>
        <position position="401"/>
    </location>
    <ligand>
        <name>ATP</name>
        <dbReference type="ChEBI" id="CHEBI:30616"/>
    </ligand>
</feature>
<comment type="subcellular location">
    <subcellularLocation>
        <location evidence="1 16">Membrane</location>
        <topology evidence="1 16">Multi-pass membrane protein</topology>
    </subcellularLocation>
</comment>
<keyword evidence="3" id="KW-0597">Phosphoprotein</keyword>
<feature type="transmembrane region" description="Helical" evidence="16">
    <location>
        <begin position="59"/>
        <end position="76"/>
    </location>
</feature>
<name>A0A818VKR5_9BILA</name>
<feature type="binding site" evidence="15">
    <location>
        <position position="832"/>
    </location>
    <ligand>
        <name>Mg(2+)</name>
        <dbReference type="ChEBI" id="CHEBI:18420"/>
    </ligand>
</feature>
<accession>A0A818VKR5</accession>
<feature type="transmembrane region" description="Helical" evidence="16">
    <location>
        <begin position="1077"/>
        <end position="1100"/>
    </location>
</feature>
<dbReference type="Pfam" id="PF16209">
    <property type="entry name" value="PhoLip_ATPase_N"/>
    <property type="match status" value="1"/>
</dbReference>
<feature type="transmembrane region" description="Helical" evidence="16">
    <location>
        <begin position="971"/>
        <end position="998"/>
    </location>
</feature>
<comment type="similarity">
    <text evidence="2 16">Belongs to the cation transport ATPase (P-type) (TC 3.A.3) family. Type IV subfamily.</text>
</comment>
<dbReference type="Proteomes" id="UP000663823">
    <property type="component" value="Unassembled WGS sequence"/>
</dbReference>
<comment type="cofactor">
    <cofactor evidence="15">
        <name>Mg(2+)</name>
        <dbReference type="ChEBI" id="CHEBI:18420"/>
    </cofactor>
</comment>
<dbReference type="Gene3D" id="2.70.150.10">
    <property type="entry name" value="Calcium-transporting ATPase, cytoplasmic transduction domain A"/>
    <property type="match status" value="1"/>
</dbReference>
<dbReference type="GO" id="GO:0005524">
    <property type="term" value="F:ATP binding"/>
    <property type="evidence" value="ECO:0007669"/>
    <property type="project" value="UniProtKB-UniRule"/>
</dbReference>
<keyword evidence="9 16" id="KW-1278">Translocase</keyword>
<feature type="binding site" evidence="14">
    <location>
        <position position="599"/>
    </location>
    <ligand>
        <name>ATP</name>
        <dbReference type="ChEBI" id="CHEBI:30616"/>
    </ligand>
</feature>
<evidence type="ECO:0000313" key="21">
    <source>
        <dbReference type="EMBL" id="CAF3710959.1"/>
    </source>
</evidence>
<evidence type="ECO:0000256" key="3">
    <source>
        <dbReference type="ARBA" id="ARBA00022553"/>
    </source>
</evidence>
<dbReference type="SUPFAM" id="SSF81665">
    <property type="entry name" value="Calcium ATPase, transmembrane domain M"/>
    <property type="match status" value="1"/>
</dbReference>
<evidence type="ECO:0000256" key="16">
    <source>
        <dbReference type="RuleBase" id="RU362033"/>
    </source>
</evidence>
<feature type="binding site" evidence="14">
    <location>
        <position position="806"/>
    </location>
    <ligand>
        <name>ATP</name>
        <dbReference type="ChEBI" id="CHEBI:30616"/>
    </ligand>
</feature>
<evidence type="ECO:0000259" key="19">
    <source>
        <dbReference type="Pfam" id="PF16209"/>
    </source>
</evidence>
<dbReference type="GO" id="GO:0005886">
    <property type="term" value="C:plasma membrane"/>
    <property type="evidence" value="ECO:0007669"/>
    <property type="project" value="TreeGrafter"/>
</dbReference>
<dbReference type="AlphaFoldDB" id="A0A818VKR5"/>
<dbReference type="InterPro" id="IPR036412">
    <property type="entry name" value="HAD-like_sf"/>
</dbReference>
<evidence type="ECO:0000256" key="2">
    <source>
        <dbReference type="ARBA" id="ARBA00008109"/>
    </source>
</evidence>
<keyword evidence="7 14" id="KW-0067">ATP-binding</keyword>
<dbReference type="InterPro" id="IPR032631">
    <property type="entry name" value="P-type_ATPase_N"/>
</dbReference>
<dbReference type="InterPro" id="IPR018303">
    <property type="entry name" value="ATPase_P-typ_P_site"/>
</dbReference>
<keyword evidence="10 16" id="KW-1133">Transmembrane helix</keyword>
<dbReference type="InterPro" id="IPR023298">
    <property type="entry name" value="ATPase_P-typ_TM_dom_sf"/>
</dbReference>
<dbReference type="SFLD" id="SFLDS00003">
    <property type="entry name" value="Haloacid_Dehalogenase"/>
    <property type="match status" value="1"/>
</dbReference>
<dbReference type="SUPFAM" id="SSF56784">
    <property type="entry name" value="HAD-like"/>
    <property type="match status" value="1"/>
</dbReference>
<dbReference type="Pfam" id="PF13246">
    <property type="entry name" value="Cation_ATPase"/>
    <property type="match status" value="1"/>
</dbReference>
<dbReference type="GO" id="GO:0140326">
    <property type="term" value="F:ATPase-coupled intramembrane lipid transporter activity"/>
    <property type="evidence" value="ECO:0007669"/>
    <property type="project" value="UniProtKB-EC"/>
</dbReference>
<feature type="transmembrane region" description="Helical" evidence="16">
    <location>
        <begin position="893"/>
        <end position="915"/>
    </location>
</feature>
<feature type="transmembrane region" description="Helical" evidence="16">
    <location>
        <begin position="1037"/>
        <end position="1057"/>
    </location>
</feature>
<evidence type="ECO:0000256" key="12">
    <source>
        <dbReference type="ARBA" id="ARBA00034036"/>
    </source>
</evidence>
<feature type="binding site" evidence="14">
    <location>
        <position position="835"/>
    </location>
    <ligand>
        <name>ATP</name>
        <dbReference type="ChEBI" id="CHEBI:30616"/>
    </ligand>
</feature>
<evidence type="ECO:0000256" key="15">
    <source>
        <dbReference type="PIRSR" id="PIRSR606539-3"/>
    </source>
</evidence>
<evidence type="ECO:0000256" key="18">
    <source>
        <dbReference type="SAM" id="MobiDB-lite"/>
    </source>
</evidence>
<feature type="binding site" evidence="14">
    <location>
        <position position="565"/>
    </location>
    <ligand>
        <name>ATP</name>
        <dbReference type="ChEBI" id="CHEBI:30616"/>
    </ligand>
</feature>
<feature type="binding site" evidence="14">
    <location>
        <position position="502"/>
    </location>
    <ligand>
        <name>ATP</name>
        <dbReference type="ChEBI" id="CHEBI:30616"/>
    </ligand>
</feature>
<reference evidence="21" key="1">
    <citation type="submission" date="2021-02" db="EMBL/GenBank/DDBJ databases">
        <authorList>
            <person name="Nowell W R."/>
        </authorList>
    </citation>
    <scope>NUCLEOTIDE SEQUENCE</scope>
</reference>
<feature type="compositionally biased region" description="Basic and acidic residues" evidence="18">
    <location>
        <begin position="1178"/>
        <end position="1188"/>
    </location>
</feature>
<dbReference type="EMBL" id="CAJOAX010001384">
    <property type="protein sequence ID" value="CAF3710959.1"/>
    <property type="molecule type" value="Genomic_DNA"/>
</dbReference>
<feature type="transmembrane region" description="Helical" evidence="16">
    <location>
        <begin position="82"/>
        <end position="101"/>
    </location>
</feature>
<organism evidence="21 22">
    <name type="scientific">Rotaria sordida</name>
    <dbReference type="NCBI Taxonomy" id="392033"/>
    <lineage>
        <taxon>Eukaryota</taxon>
        <taxon>Metazoa</taxon>
        <taxon>Spiralia</taxon>
        <taxon>Gnathifera</taxon>
        <taxon>Rotifera</taxon>
        <taxon>Eurotatoria</taxon>
        <taxon>Bdelloidea</taxon>
        <taxon>Philodinida</taxon>
        <taxon>Philodinidae</taxon>
        <taxon>Rotaria</taxon>
    </lineage>
</organism>
<feature type="transmembrane region" description="Helical" evidence="16">
    <location>
        <begin position="1004"/>
        <end position="1025"/>
    </location>
</feature>
<dbReference type="EC" id="7.6.2.1" evidence="16"/>
<keyword evidence="6 14" id="KW-0547">Nucleotide-binding</keyword>
<feature type="binding site" evidence="15">
    <location>
        <position position="836"/>
    </location>
    <ligand>
        <name>Mg(2+)</name>
        <dbReference type="ChEBI" id="CHEBI:18420"/>
    </ligand>
</feature>
<feature type="binding site" evidence="14">
    <location>
        <position position="680"/>
    </location>
    <ligand>
        <name>ATP</name>
        <dbReference type="ChEBI" id="CHEBI:30616"/>
    </ligand>
</feature>
<feature type="binding site" evidence="15">
    <location>
        <position position="401"/>
    </location>
    <ligand>
        <name>Mg(2+)</name>
        <dbReference type="ChEBI" id="CHEBI:18420"/>
    </ligand>
</feature>
<feature type="active site" description="4-aspartylphosphate intermediate" evidence="13">
    <location>
        <position position="401"/>
    </location>
</feature>
<evidence type="ECO:0000256" key="9">
    <source>
        <dbReference type="ARBA" id="ARBA00022967"/>
    </source>
</evidence>
<dbReference type="PANTHER" id="PTHR24092:SF190">
    <property type="entry name" value="PHOSPHOLIPID-TRANSPORTING ATPASE"/>
    <property type="match status" value="1"/>
</dbReference>
<dbReference type="SUPFAM" id="SSF81653">
    <property type="entry name" value="Calcium ATPase, transduction domain A"/>
    <property type="match status" value="1"/>
</dbReference>
<feature type="binding site" evidence="14">
    <location>
        <position position="836"/>
    </location>
    <ligand>
        <name>ATP</name>
        <dbReference type="ChEBI" id="CHEBI:30616"/>
    </ligand>
</feature>
<dbReference type="GO" id="GO:0005802">
    <property type="term" value="C:trans-Golgi network"/>
    <property type="evidence" value="ECO:0007669"/>
    <property type="project" value="TreeGrafter"/>
</dbReference>
<proteinExistence type="inferred from homology"/>
<dbReference type="PRINTS" id="PR00119">
    <property type="entry name" value="CATATPASE"/>
</dbReference>
<dbReference type="FunFam" id="3.40.50.1000:FF:000014">
    <property type="entry name" value="Phospholipid-transporting ATPase"/>
    <property type="match status" value="1"/>
</dbReference>
<feature type="transmembrane region" description="Helical" evidence="16">
    <location>
        <begin position="921"/>
        <end position="942"/>
    </location>
</feature>
<evidence type="ECO:0000256" key="10">
    <source>
        <dbReference type="ARBA" id="ARBA00022989"/>
    </source>
</evidence>
<dbReference type="FunFam" id="2.70.150.10:FF:000054">
    <property type="entry name" value="Phospholipid-transporting ATPase"/>
    <property type="match status" value="1"/>
</dbReference>
<dbReference type="GO" id="GO:0000287">
    <property type="term" value="F:magnesium ion binding"/>
    <property type="evidence" value="ECO:0007669"/>
    <property type="project" value="UniProtKB-UniRule"/>
</dbReference>
<dbReference type="SFLD" id="SFLDG00002">
    <property type="entry name" value="C1.7:_P-type_atpase_like"/>
    <property type="match status" value="1"/>
</dbReference>
<dbReference type="SFLD" id="SFLDF00027">
    <property type="entry name" value="p-type_atpase"/>
    <property type="match status" value="1"/>
</dbReference>
<dbReference type="PROSITE" id="PS00154">
    <property type="entry name" value="ATPASE_E1_E2"/>
    <property type="match status" value="1"/>
</dbReference>
<dbReference type="InterPro" id="IPR006539">
    <property type="entry name" value="P-type_ATPase_IV"/>
</dbReference>
<keyword evidence="5 15" id="KW-0479">Metal-binding</keyword>
<evidence type="ECO:0000256" key="5">
    <source>
        <dbReference type="ARBA" id="ARBA00022723"/>
    </source>
</evidence>
<dbReference type="FunFam" id="3.40.50.1000:FF:000001">
    <property type="entry name" value="Phospholipid-transporting ATPase IC"/>
    <property type="match status" value="1"/>
</dbReference>
<evidence type="ECO:0000256" key="14">
    <source>
        <dbReference type="PIRSR" id="PIRSR606539-2"/>
    </source>
</evidence>
<evidence type="ECO:0000256" key="8">
    <source>
        <dbReference type="ARBA" id="ARBA00022842"/>
    </source>
</evidence>
<dbReference type="NCBIfam" id="TIGR01494">
    <property type="entry name" value="ATPase_P-type"/>
    <property type="match status" value="1"/>
</dbReference>
<feature type="binding site" evidence="14">
    <location>
        <position position="679"/>
    </location>
    <ligand>
        <name>ATP</name>
        <dbReference type="ChEBI" id="CHEBI:30616"/>
    </ligand>
</feature>
<dbReference type="Gene3D" id="3.40.50.1000">
    <property type="entry name" value="HAD superfamily/HAD-like"/>
    <property type="match status" value="1"/>
</dbReference>
<keyword evidence="11 16" id="KW-0472">Membrane</keyword>
<feature type="binding site" evidence="14">
    <location>
        <position position="812"/>
    </location>
    <ligand>
        <name>ATP</name>
        <dbReference type="ChEBI" id="CHEBI:30616"/>
    </ligand>
</feature>
<keyword evidence="4 16" id="KW-0812">Transmembrane</keyword>
<feature type="transmembrane region" description="Helical" evidence="16">
    <location>
        <begin position="280"/>
        <end position="304"/>
    </location>
</feature>